<feature type="binding site" evidence="16">
    <location>
        <position position="175"/>
    </location>
    <ligand>
        <name>ATP</name>
        <dbReference type="ChEBI" id="CHEBI:30616"/>
        <label>1</label>
    </ligand>
</feature>
<feature type="binding site" evidence="16">
    <location>
        <position position="837"/>
    </location>
    <ligand>
        <name>Mg(2+)</name>
        <dbReference type="ChEBI" id="CHEBI:18420"/>
        <label>3</label>
    </ligand>
</feature>
<evidence type="ECO:0000256" key="8">
    <source>
        <dbReference type="ARBA" id="ARBA00022737"/>
    </source>
</evidence>
<comment type="catalytic activity">
    <reaction evidence="15 16">
        <text>hydrogencarbonate + L-glutamine + 2 ATP + H2O = carbamoyl phosphate + L-glutamate + 2 ADP + phosphate + 2 H(+)</text>
        <dbReference type="Rhea" id="RHEA:18633"/>
        <dbReference type="ChEBI" id="CHEBI:15377"/>
        <dbReference type="ChEBI" id="CHEBI:15378"/>
        <dbReference type="ChEBI" id="CHEBI:17544"/>
        <dbReference type="ChEBI" id="CHEBI:29985"/>
        <dbReference type="ChEBI" id="CHEBI:30616"/>
        <dbReference type="ChEBI" id="CHEBI:43474"/>
        <dbReference type="ChEBI" id="CHEBI:58228"/>
        <dbReference type="ChEBI" id="CHEBI:58359"/>
        <dbReference type="ChEBI" id="CHEBI:456216"/>
        <dbReference type="EC" id="6.3.5.5"/>
    </reaction>
</comment>
<feature type="binding site" evidence="16">
    <location>
        <position position="757"/>
    </location>
    <ligand>
        <name>ATP</name>
        <dbReference type="ChEBI" id="CHEBI:30616"/>
        <label>2</label>
    </ligand>
</feature>
<feature type="binding site" evidence="16">
    <location>
        <position position="785"/>
    </location>
    <ligand>
        <name>ATP</name>
        <dbReference type="ChEBI" id="CHEBI:30616"/>
        <label>2</label>
    </ligand>
</feature>
<dbReference type="InterPro" id="IPR005479">
    <property type="entry name" value="CPAse_ATP-bd"/>
</dbReference>
<dbReference type="PANTHER" id="PTHR11405:SF53">
    <property type="entry name" value="CARBAMOYL-PHOSPHATE SYNTHASE [AMMONIA], MITOCHONDRIAL"/>
    <property type="match status" value="1"/>
</dbReference>
<feature type="binding site" evidence="16">
    <location>
        <position position="215"/>
    </location>
    <ligand>
        <name>ATP</name>
        <dbReference type="ChEBI" id="CHEBI:30616"/>
        <label>1</label>
    </ligand>
</feature>
<dbReference type="InterPro" id="IPR013815">
    <property type="entry name" value="ATP_grasp_subdomain_1"/>
</dbReference>
<dbReference type="InterPro" id="IPR011761">
    <property type="entry name" value="ATP-grasp"/>
</dbReference>
<keyword evidence="13" id="KW-0464">Manganese</keyword>
<dbReference type="Pfam" id="PF02142">
    <property type="entry name" value="MGS"/>
    <property type="match status" value="1"/>
</dbReference>
<dbReference type="SMART" id="SM01096">
    <property type="entry name" value="CPSase_L_D3"/>
    <property type="match status" value="1"/>
</dbReference>
<gene>
    <name evidence="16 19" type="primary">carB</name>
    <name evidence="19" type="ORF">N783_07870</name>
</gene>
<dbReference type="PROSITE" id="PS51855">
    <property type="entry name" value="MGS"/>
    <property type="match status" value="1"/>
</dbReference>
<evidence type="ECO:0000256" key="1">
    <source>
        <dbReference type="ARBA" id="ARBA00001936"/>
    </source>
</evidence>
<feature type="binding site" evidence="16">
    <location>
        <position position="300"/>
    </location>
    <ligand>
        <name>Mg(2+)</name>
        <dbReference type="ChEBI" id="CHEBI:18420"/>
        <label>2</label>
    </ligand>
</feature>
<dbReference type="GO" id="GO:0004088">
    <property type="term" value="F:carbamoyl-phosphate synthase (glutamine-hydrolyzing) activity"/>
    <property type="evidence" value="ECO:0007669"/>
    <property type="project" value="UniProtKB-UniRule"/>
</dbReference>
<dbReference type="UniPathway" id="UPA00070">
    <property type="reaction ID" value="UER00115"/>
</dbReference>
<comment type="function">
    <text evidence="16">Large subunit of the glutamine-dependent carbamoyl phosphate synthetase (CPSase). CPSase catalyzes the formation of carbamoyl phosphate from the ammonia moiety of glutamine, carbonate, and phosphate donated by ATP, constituting the first step of 2 biosynthetic pathways, one leading to arginine and/or urea and the other to pyrimidine nucleotides. The large subunit (synthetase) binds the substrates ammonia (free or transferred from glutamine from the small subunit), hydrogencarbonate and ATP and carries out an ATP-coupled ligase reaction, activating hydrogencarbonate by forming carboxy phosphate which reacts with ammonia to form carbamoyl phosphate.</text>
</comment>
<feature type="domain" description="ATP-grasp" evidence="17">
    <location>
        <begin position="675"/>
        <end position="866"/>
    </location>
</feature>
<dbReference type="GO" id="GO:0005524">
    <property type="term" value="F:ATP binding"/>
    <property type="evidence" value="ECO:0007669"/>
    <property type="project" value="UniProtKB-UniRule"/>
</dbReference>
<dbReference type="Pfam" id="PF25596">
    <property type="entry name" value="CPSase_L_D1"/>
    <property type="match status" value="2"/>
</dbReference>
<dbReference type="Gene3D" id="3.30.1490.20">
    <property type="entry name" value="ATP-grasp fold, A domain"/>
    <property type="match status" value="1"/>
</dbReference>
<dbReference type="PROSITE" id="PS00867">
    <property type="entry name" value="CPSASE_2"/>
    <property type="match status" value="2"/>
</dbReference>
<dbReference type="GO" id="GO:0005737">
    <property type="term" value="C:cytoplasm"/>
    <property type="evidence" value="ECO:0007669"/>
    <property type="project" value="TreeGrafter"/>
</dbReference>
<feature type="binding site" evidence="16">
    <location>
        <position position="210"/>
    </location>
    <ligand>
        <name>ATP</name>
        <dbReference type="ChEBI" id="CHEBI:30616"/>
        <label>1</label>
    </ligand>
</feature>
<dbReference type="UniPathway" id="UPA00068">
    <property type="reaction ID" value="UER00171"/>
</dbReference>
<dbReference type="SUPFAM" id="SSF52440">
    <property type="entry name" value="PreATP-grasp domain"/>
    <property type="match status" value="2"/>
</dbReference>
<feature type="binding site" evidence="16">
    <location>
        <position position="825"/>
    </location>
    <ligand>
        <name>Mn(2+)</name>
        <dbReference type="ChEBI" id="CHEBI:29035"/>
        <label>3</label>
    </ligand>
</feature>
<dbReference type="HAMAP" id="MF_01210_B">
    <property type="entry name" value="CPSase_L_chain_B"/>
    <property type="match status" value="1"/>
</dbReference>
<feature type="binding site" evidence="16">
    <location>
        <position position="298"/>
    </location>
    <ligand>
        <name>ATP</name>
        <dbReference type="ChEBI" id="CHEBI:30616"/>
        <label>1</label>
    </ligand>
</feature>
<dbReference type="SUPFAM" id="SSF52335">
    <property type="entry name" value="Methylglyoxal synthase-like"/>
    <property type="match status" value="1"/>
</dbReference>
<reference evidence="19 20" key="1">
    <citation type="submission" date="2013-08" db="EMBL/GenBank/DDBJ databases">
        <authorList>
            <person name="Huang J."/>
            <person name="Wang G."/>
        </authorList>
    </citation>
    <scope>NUCLEOTIDE SEQUENCE [LARGE SCALE GENOMIC DNA]</scope>
    <source>
        <strain evidence="19 20">BH030004</strain>
    </source>
</reference>
<dbReference type="FunFam" id="3.30.470.20:FF:000026">
    <property type="entry name" value="Carbamoyl-phosphate synthase large chain"/>
    <property type="match status" value="1"/>
</dbReference>
<feature type="binding site" evidence="16">
    <location>
        <position position="837"/>
    </location>
    <ligand>
        <name>Mn(2+)</name>
        <dbReference type="ChEBI" id="CHEBI:29035"/>
        <label>3</label>
    </ligand>
</feature>
<dbReference type="InterPro" id="IPR006275">
    <property type="entry name" value="CPSase_lsu"/>
</dbReference>
<evidence type="ECO:0000256" key="4">
    <source>
        <dbReference type="ARBA" id="ARBA00022571"/>
    </source>
</evidence>
<keyword evidence="4 16" id="KW-0055">Arginine biosynthesis</keyword>
<evidence type="ECO:0000313" key="19">
    <source>
        <dbReference type="EMBL" id="KGX91464.1"/>
    </source>
</evidence>
<feature type="binding site" evidence="16">
    <location>
        <position position="298"/>
    </location>
    <ligand>
        <name>Mg(2+)</name>
        <dbReference type="ChEBI" id="CHEBI:18420"/>
        <label>2</label>
    </ligand>
</feature>
<keyword evidence="11" id="KW-0460">Magnesium</keyword>
<feature type="binding site" evidence="16">
    <location>
        <position position="284"/>
    </location>
    <ligand>
        <name>Mg(2+)</name>
        <dbReference type="ChEBI" id="CHEBI:18420"/>
        <label>1</label>
    </ligand>
</feature>
<dbReference type="RefSeq" id="WP_027445725.1">
    <property type="nucleotide sequence ID" value="NZ_AULJ01000013.1"/>
</dbReference>
<feature type="binding site" evidence="16">
    <location>
        <position position="783"/>
    </location>
    <ligand>
        <name>ATP</name>
        <dbReference type="ChEBI" id="CHEBI:30616"/>
        <label>2</label>
    </ligand>
</feature>
<feature type="binding site" evidence="16">
    <location>
        <position position="284"/>
    </location>
    <ligand>
        <name>Mn(2+)</name>
        <dbReference type="ChEBI" id="CHEBI:29035"/>
        <label>1</label>
    </ligand>
</feature>
<dbReference type="FunFam" id="1.10.1030.10:FF:000002">
    <property type="entry name" value="Carbamoyl-phosphate synthase large chain"/>
    <property type="match status" value="1"/>
</dbReference>
<dbReference type="EC" id="6.3.5.5" evidence="16"/>
<keyword evidence="9 16" id="KW-0547">Nucleotide-binding</keyword>
<feature type="region of interest" description="Allosteric domain" evidence="16">
    <location>
        <begin position="935"/>
        <end position="1082"/>
    </location>
</feature>
<sequence length="1082" mass="121023">MPMQKNIHKVLVIGSGPIIIGQAAEFDYAGTQACLALKEENIEVVLINNNPATIMTDESMADKVYMEPLTVSTIEQVIKKEKPDGIIGTLGGQTGLNLTVQLYENGILDQYDVDVLGTPIQSIQKGEDREKFRKLMLDIEEPIAESKIIHTYEEGYEFVQNIGFPIIIRPAYTLGGSGGGVASNEEELDSILKNGLHLSPINQVLIEKSIKGWKEIEYEVMRDSNDTCLTVCNMENIDPVGVHTGDSIVVAPSQTLTDIQYQKLRTASVKIIRALGIIGGCNIQFAIDPDSDQYCIIEVNPRVSRSSALASKATGYPIASMAAKCSIGFHLDEIPNPITGTTFAAFEPALDYVIVKLPRFPFDKFTEADRELGTQMKATGEVMAIDRTFEGALYKGIRSLELKGISGLYDPSFKDVEESTLYYHLKKATDIRLFAIAELFRRGTETVQVQKVTKMDLWFLEKIRDLVELEIQLSYYTWDQVPDSLIKQVKLLNMSDHRIAQIYEVEEEKVREKIRLLGLHHRYKLVDTCSAEFIAQTPYYYSTKHGEDEVEINQKPKILIVGSGPIRIGQGVEFDYCSVQATFAVKEKGYEAIVINNNPETVSTDYSTADRLYFEPLALEDVLNVVEKEKVDGILLQFGGQTAINLANGLKDEGVPVLGTTTDAIDQLEDRNHFYQLLQQINIPHIQGETVYNRHELREAAKKLGFPILVRPSYVIGGQSMYTFYYAHDLENYMKRQIEHSTESWPLLVDRYLPGDECEIDAVCDGENVYIPGVFEHIEKAGVHSGDSVTIFPSVSYSDYIKDTIADYTKRICRSLNIRGLLNIQFVIHEDIVYILEVNPRSSRTVPIVNKVTGHSLIEAAVRVQLGDDLQSQGLKDGLNDNTSYYAVKSPVFSTSKLRHVDQVLGPEMKSTGERLGLGEVVEDALDKALFMGEKNPLHFSEQKNVIFVTISEREKIKSIEVLKRIKEKGFQIISTPGTAKFLNDHGITVSESVKNIDSIKHWMSNGQVAGVLNIPKQGRNNETLGSNIRELAIRYQVPLFTAIDTFEAAMKLSERKCVLSVATLTEYRNLAANSSIQEGVK</sequence>
<comment type="subunit">
    <text evidence="16">Composed of two chains; the small (or glutamine) chain promotes the hydrolysis of glutamine to ammonia, which is used by the large (or ammonia) chain to synthesize carbamoyl phosphate. Tetramer of heterodimers (alpha,beta)4.</text>
</comment>
<dbReference type="PANTHER" id="PTHR11405">
    <property type="entry name" value="CARBAMOYLTRANSFERASE FAMILY MEMBER"/>
    <property type="match status" value="1"/>
</dbReference>
<name>A0A0A5GHH4_9BACI</name>
<comment type="cofactor">
    <cofactor evidence="1">
        <name>Mn(2+)</name>
        <dbReference type="ChEBI" id="CHEBI:29035"/>
    </cofactor>
</comment>
<dbReference type="GO" id="GO:0046872">
    <property type="term" value="F:metal ion binding"/>
    <property type="evidence" value="ECO:0007669"/>
    <property type="project" value="UniProtKB-KW"/>
</dbReference>
<feature type="domain" description="ATP-grasp" evidence="17">
    <location>
        <begin position="133"/>
        <end position="327"/>
    </location>
</feature>
<dbReference type="InterPro" id="IPR011607">
    <property type="entry name" value="MGS-like_dom"/>
</dbReference>
<dbReference type="SMART" id="SM00851">
    <property type="entry name" value="MGS"/>
    <property type="match status" value="1"/>
</dbReference>
<evidence type="ECO:0000256" key="15">
    <source>
        <dbReference type="ARBA" id="ARBA00048816"/>
    </source>
</evidence>
<dbReference type="GO" id="GO:0006541">
    <property type="term" value="P:glutamine metabolic process"/>
    <property type="evidence" value="ECO:0007669"/>
    <property type="project" value="TreeGrafter"/>
</dbReference>
<evidence type="ECO:0000313" key="20">
    <source>
        <dbReference type="Proteomes" id="UP000030403"/>
    </source>
</evidence>
<feature type="binding site" evidence="16">
    <location>
        <position position="837"/>
    </location>
    <ligand>
        <name>Mn(2+)</name>
        <dbReference type="ChEBI" id="CHEBI:29035"/>
        <label>4</label>
    </ligand>
</feature>
<dbReference type="SUPFAM" id="SSF48108">
    <property type="entry name" value="Carbamoyl phosphate synthetase, large subunit connection domain"/>
    <property type="match status" value="1"/>
</dbReference>
<dbReference type="InterPro" id="IPR005483">
    <property type="entry name" value="CPSase_dom"/>
</dbReference>
<feature type="binding site" evidence="16">
    <location>
        <position position="784"/>
    </location>
    <ligand>
        <name>ATP</name>
        <dbReference type="ChEBI" id="CHEBI:30616"/>
        <label>2</label>
    </ligand>
</feature>
<keyword evidence="8 16" id="KW-0677">Repeat</keyword>
<accession>A0A0A5GHH4</accession>
<evidence type="ECO:0000256" key="11">
    <source>
        <dbReference type="ARBA" id="ARBA00022842"/>
    </source>
</evidence>
<evidence type="ECO:0000256" key="10">
    <source>
        <dbReference type="ARBA" id="ARBA00022840"/>
    </source>
</evidence>
<feature type="binding site" evidence="16">
    <location>
        <position position="825"/>
    </location>
    <ligand>
        <name>ATP</name>
        <dbReference type="ChEBI" id="CHEBI:30616"/>
        <label>2</label>
    </ligand>
</feature>
<dbReference type="FunFam" id="3.40.50.20:FF:000001">
    <property type="entry name" value="Carbamoyl-phosphate synthase large chain"/>
    <property type="match status" value="2"/>
</dbReference>
<dbReference type="AlphaFoldDB" id="A0A0A5GHH4"/>
<keyword evidence="20" id="KW-1185">Reference proteome</keyword>
<dbReference type="Gene3D" id="1.10.1030.10">
    <property type="entry name" value="Carbamoyl-phosphate synthetase, large subunit oligomerisation domain"/>
    <property type="match status" value="1"/>
</dbReference>
<feature type="binding site" evidence="16">
    <location>
        <position position="837"/>
    </location>
    <ligand>
        <name>Mg(2+)</name>
        <dbReference type="ChEBI" id="CHEBI:18420"/>
        <label>4</label>
    </ligand>
</feature>
<dbReference type="EC" id="6.3.4.16" evidence="16"/>
<feature type="region of interest" description="Carboxyphosphate synthetic domain" evidence="16">
    <location>
        <begin position="1"/>
        <end position="401"/>
    </location>
</feature>
<comment type="catalytic activity">
    <reaction evidence="14 16">
        <text>hydrogencarbonate + NH4(+) + 2 ATP = carbamoyl phosphate + 2 ADP + phosphate + 2 H(+)</text>
        <dbReference type="Rhea" id="RHEA:18029"/>
        <dbReference type="ChEBI" id="CHEBI:15378"/>
        <dbReference type="ChEBI" id="CHEBI:17544"/>
        <dbReference type="ChEBI" id="CHEBI:28938"/>
        <dbReference type="ChEBI" id="CHEBI:30616"/>
        <dbReference type="ChEBI" id="CHEBI:43474"/>
        <dbReference type="ChEBI" id="CHEBI:58228"/>
        <dbReference type="ChEBI" id="CHEBI:456216"/>
        <dbReference type="EC" id="6.3.4.16"/>
    </reaction>
</comment>
<evidence type="ECO:0000256" key="13">
    <source>
        <dbReference type="ARBA" id="ARBA00023211"/>
    </source>
</evidence>
<comment type="pathway">
    <text evidence="16">Pyrimidine metabolism; UMP biosynthesis via de novo pathway; (S)-dihydroorotate from bicarbonate: step 1/3.</text>
</comment>
<comment type="caution">
    <text evidence="19">The sequence shown here is derived from an EMBL/GenBank/DDBJ whole genome shotgun (WGS) entry which is preliminary data.</text>
</comment>
<dbReference type="InterPro" id="IPR016185">
    <property type="entry name" value="PreATP-grasp_dom_sf"/>
</dbReference>
<dbReference type="STRING" id="1385511.GCA_000425225_01381"/>
<feature type="binding site" evidence="16">
    <location>
        <position position="208"/>
    </location>
    <ligand>
        <name>ATP</name>
        <dbReference type="ChEBI" id="CHEBI:30616"/>
        <label>1</label>
    </ligand>
</feature>
<feature type="binding site" evidence="16">
    <location>
        <position position="169"/>
    </location>
    <ligand>
        <name>ATP</name>
        <dbReference type="ChEBI" id="CHEBI:30616"/>
        <label>1</label>
    </ligand>
</feature>
<keyword evidence="7" id="KW-0479">Metal-binding</keyword>
<dbReference type="Gene3D" id="3.30.470.20">
    <property type="entry name" value="ATP-grasp fold, B domain"/>
    <property type="match status" value="2"/>
</dbReference>
<keyword evidence="10 16" id="KW-0067">ATP-binding</keyword>
<evidence type="ECO:0000259" key="18">
    <source>
        <dbReference type="PROSITE" id="PS51855"/>
    </source>
</evidence>
<comment type="pathway">
    <text evidence="2 16">Amino-acid biosynthesis; L-arginine biosynthesis; carbamoyl phosphate from bicarbonate: step 1/1.</text>
</comment>
<feature type="binding site" evidence="16">
    <location>
        <position position="839"/>
    </location>
    <ligand>
        <name>Mn(2+)</name>
        <dbReference type="ChEBI" id="CHEBI:29035"/>
        <label>4</label>
    </ligand>
</feature>
<evidence type="ECO:0000256" key="7">
    <source>
        <dbReference type="ARBA" id="ARBA00022723"/>
    </source>
</evidence>
<comment type="domain">
    <text evidence="16">The large subunit is composed of 2 ATP-grasp domains that are involved in binding the 2 ATP molecules needed for carbamoyl phosphate synthesis. The N-terminal ATP-grasp domain (referred to as the carboxyphosphate synthetic component) catalyzes the ATP-dependent phosphorylation of hydrogencarbonate to carboxyphosphate and the subsequent nucleophilic attack by ammonia to form a carbamate intermediate. The C-terminal ATP-grasp domain (referred to as the carbamoyl phosphate synthetic component) then catalyzes the phosphorylation of carbamate with the second ATP to form the end product carbamoyl phosphate. The reactive and unstable enzyme intermediates are sequentially channeled from one active site to the next through the interior of the protein over a distance of at least 96 A.</text>
</comment>
<evidence type="ECO:0000256" key="3">
    <source>
        <dbReference type="ARBA" id="ARBA00009799"/>
    </source>
</evidence>
<organism evidence="19 20">
    <name type="scientific">Pontibacillus marinus BH030004 = DSM 16465</name>
    <dbReference type="NCBI Taxonomy" id="1385511"/>
    <lineage>
        <taxon>Bacteria</taxon>
        <taxon>Bacillati</taxon>
        <taxon>Bacillota</taxon>
        <taxon>Bacilli</taxon>
        <taxon>Bacillales</taxon>
        <taxon>Bacillaceae</taxon>
        <taxon>Pontibacillus</taxon>
    </lineage>
</organism>
<dbReference type="Gene3D" id="3.40.50.1380">
    <property type="entry name" value="Methylglyoxal synthase-like domain"/>
    <property type="match status" value="1"/>
</dbReference>
<dbReference type="NCBIfam" id="TIGR01369">
    <property type="entry name" value="CPSaseII_lrg"/>
    <property type="match status" value="1"/>
</dbReference>
<feature type="binding site" evidence="16">
    <location>
        <position position="298"/>
    </location>
    <ligand>
        <name>Mg(2+)</name>
        <dbReference type="ChEBI" id="CHEBI:18420"/>
        <label>1</label>
    </ligand>
</feature>
<dbReference type="NCBIfam" id="NF009455">
    <property type="entry name" value="PRK12815.1"/>
    <property type="match status" value="1"/>
</dbReference>
<dbReference type="PRINTS" id="PR00098">
    <property type="entry name" value="CPSASE"/>
</dbReference>
<dbReference type="eggNOG" id="COG0458">
    <property type="taxonomic scope" value="Bacteria"/>
</dbReference>
<dbReference type="GO" id="GO:0006526">
    <property type="term" value="P:L-arginine biosynthetic process"/>
    <property type="evidence" value="ECO:0007669"/>
    <property type="project" value="UniProtKB-UniRule"/>
</dbReference>
<proteinExistence type="inferred from homology"/>
<evidence type="ECO:0000256" key="16">
    <source>
        <dbReference type="HAMAP-Rule" id="MF_01210"/>
    </source>
</evidence>
<comment type="similarity">
    <text evidence="3 16">Belongs to the CarB family.</text>
</comment>
<dbReference type="GO" id="GO:0044205">
    <property type="term" value="P:'de novo' UMP biosynthetic process"/>
    <property type="evidence" value="ECO:0007669"/>
    <property type="project" value="UniProtKB-UniRule"/>
</dbReference>
<dbReference type="SUPFAM" id="SSF56059">
    <property type="entry name" value="Glutathione synthetase ATP-binding domain-like"/>
    <property type="match status" value="2"/>
</dbReference>
<evidence type="ECO:0000256" key="6">
    <source>
        <dbReference type="ARBA" id="ARBA00022605"/>
    </source>
</evidence>
<dbReference type="InterPro" id="IPR058047">
    <property type="entry name" value="CPSase_preATP-grasp"/>
</dbReference>
<feature type="binding site" evidence="16">
    <location>
        <position position="782"/>
    </location>
    <ligand>
        <name>ATP</name>
        <dbReference type="ChEBI" id="CHEBI:30616"/>
        <label>2</label>
    </ligand>
</feature>
<feature type="binding site" evidence="16">
    <location>
        <position position="298"/>
    </location>
    <ligand>
        <name>Mn(2+)</name>
        <dbReference type="ChEBI" id="CHEBI:29035"/>
        <label>1</label>
    </ligand>
</feature>
<feature type="binding site" evidence="16">
    <location>
        <position position="242"/>
    </location>
    <ligand>
        <name>ATP</name>
        <dbReference type="ChEBI" id="CHEBI:30616"/>
        <label>1</label>
    </ligand>
</feature>
<dbReference type="OrthoDB" id="9804197at2"/>
<feature type="binding site" evidence="16">
    <location>
        <position position="837"/>
    </location>
    <ligand>
        <name>ATP</name>
        <dbReference type="ChEBI" id="CHEBI:30616"/>
        <label>2</label>
    </ligand>
</feature>
<feature type="binding site" evidence="16">
    <location>
        <position position="241"/>
    </location>
    <ligand>
        <name>ATP</name>
        <dbReference type="ChEBI" id="CHEBI:30616"/>
        <label>1</label>
    </ligand>
</feature>
<feature type="binding site" evidence="16">
    <location>
        <position position="825"/>
    </location>
    <ligand>
        <name>Mg(2+)</name>
        <dbReference type="ChEBI" id="CHEBI:18420"/>
        <label>3</label>
    </ligand>
</feature>
<evidence type="ECO:0000256" key="9">
    <source>
        <dbReference type="ARBA" id="ARBA00022741"/>
    </source>
</evidence>
<dbReference type="InterPro" id="IPR036897">
    <property type="entry name" value="CarbamoylP_synth_lsu_oligo_sf"/>
</dbReference>
<feature type="binding site" evidence="16">
    <location>
        <position position="243"/>
    </location>
    <ligand>
        <name>ATP</name>
        <dbReference type="ChEBI" id="CHEBI:30616"/>
        <label>1</label>
    </ligand>
</feature>
<dbReference type="GO" id="GO:0004087">
    <property type="term" value="F:carbamoyl-phosphate synthase (ammonia) activity"/>
    <property type="evidence" value="ECO:0007669"/>
    <property type="project" value="UniProtKB-EC"/>
</dbReference>
<keyword evidence="5 16" id="KW-0436">Ligase</keyword>
<feature type="binding site" evidence="16">
    <location>
        <position position="753"/>
    </location>
    <ligand>
        <name>ATP</name>
        <dbReference type="ChEBI" id="CHEBI:30616"/>
        <label>2</label>
    </ligand>
</feature>
<dbReference type="Proteomes" id="UP000030403">
    <property type="component" value="Unassembled WGS sequence"/>
</dbReference>
<evidence type="ECO:0000256" key="2">
    <source>
        <dbReference type="ARBA" id="ARBA00005077"/>
    </source>
</evidence>
<feature type="binding site" evidence="16">
    <location>
        <position position="176"/>
    </location>
    <ligand>
        <name>ATP</name>
        <dbReference type="ChEBI" id="CHEBI:30616"/>
        <label>1</label>
    </ligand>
</feature>
<protein>
    <recommendedName>
        <fullName evidence="16">Carbamoyl phosphate synthase large chain</fullName>
        <ecNumber evidence="16">6.3.4.16</ecNumber>
        <ecNumber evidence="16">6.3.5.5</ecNumber>
    </recommendedName>
    <alternativeName>
        <fullName evidence="16">Carbamoyl phosphate synthetase ammonia chain</fullName>
    </alternativeName>
</protein>
<feature type="domain" description="MGS-like" evidence="18">
    <location>
        <begin position="936"/>
        <end position="1082"/>
    </location>
</feature>
<comment type="cofactor">
    <cofactor evidence="16">
        <name>Mg(2+)</name>
        <dbReference type="ChEBI" id="CHEBI:18420"/>
    </cofactor>
    <cofactor evidence="16">
        <name>Mn(2+)</name>
        <dbReference type="ChEBI" id="CHEBI:29035"/>
    </cofactor>
    <text evidence="16">Binds 4 Mg(2+) or Mn(2+) ions per subunit.</text>
</comment>
<keyword evidence="6 16" id="KW-0028">Amino-acid biosynthesis</keyword>
<dbReference type="Pfam" id="PF02787">
    <property type="entry name" value="CPSase_L_D3"/>
    <property type="match status" value="1"/>
</dbReference>
<feature type="binding site" evidence="16">
    <location>
        <position position="298"/>
    </location>
    <ligand>
        <name>Mn(2+)</name>
        <dbReference type="ChEBI" id="CHEBI:29035"/>
        <label>2</label>
    </ligand>
</feature>
<keyword evidence="12 16" id="KW-0665">Pyrimidine biosynthesis</keyword>
<comment type="caution">
    <text evidence="16">Lacks conserved residue(s) required for the propagation of feature annotation.</text>
</comment>
<dbReference type="PROSITE" id="PS00866">
    <property type="entry name" value="CPSASE_1"/>
    <property type="match status" value="1"/>
</dbReference>
<feature type="binding site" evidence="16">
    <location>
        <position position="751"/>
    </location>
    <ligand>
        <name>ATP</name>
        <dbReference type="ChEBI" id="CHEBI:30616"/>
        <label>2</label>
    </ligand>
</feature>
<feature type="binding site" evidence="16">
    <location>
        <position position="284"/>
    </location>
    <ligand>
        <name>ATP</name>
        <dbReference type="ChEBI" id="CHEBI:30616"/>
        <label>1</label>
    </ligand>
</feature>
<dbReference type="Gene3D" id="3.40.50.20">
    <property type="match status" value="2"/>
</dbReference>
<dbReference type="EMBL" id="AVPF01000002">
    <property type="protein sequence ID" value="KGX91464.1"/>
    <property type="molecule type" value="Genomic_DNA"/>
</dbReference>
<dbReference type="InterPro" id="IPR036914">
    <property type="entry name" value="MGS-like_dom_sf"/>
</dbReference>
<dbReference type="PROSITE" id="PS50975">
    <property type="entry name" value="ATP_GRASP"/>
    <property type="match status" value="2"/>
</dbReference>
<feature type="binding site" evidence="16">
    <location>
        <position position="839"/>
    </location>
    <ligand>
        <name>Mg(2+)</name>
        <dbReference type="ChEBI" id="CHEBI:18420"/>
        <label>4</label>
    </ligand>
</feature>
<evidence type="ECO:0000256" key="12">
    <source>
        <dbReference type="ARBA" id="ARBA00022975"/>
    </source>
</evidence>
<feature type="binding site" evidence="16">
    <location>
        <position position="711"/>
    </location>
    <ligand>
        <name>ATP</name>
        <dbReference type="ChEBI" id="CHEBI:30616"/>
        <label>2</label>
    </ligand>
</feature>
<evidence type="ECO:0000256" key="5">
    <source>
        <dbReference type="ARBA" id="ARBA00022598"/>
    </source>
</evidence>
<evidence type="ECO:0000256" key="14">
    <source>
        <dbReference type="ARBA" id="ARBA00047359"/>
    </source>
</evidence>
<feature type="binding site" evidence="16">
    <location>
        <position position="129"/>
    </location>
    <ligand>
        <name>ATP</name>
        <dbReference type="ChEBI" id="CHEBI:30616"/>
        <label>1</label>
    </ligand>
</feature>
<dbReference type="InterPro" id="IPR005480">
    <property type="entry name" value="CPSase_lsu_oligo"/>
</dbReference>
<dbReference type="Pfam" id="PF02786">
    <property type="entry name" value="CPSase_L_D2"/>
    <property type="match status" value="2"/>
</dbReference>
<dbReference type="NCBIfam" id="NF003671">
    <property type="entry name" value="PRK05294.1"/>
    <property type="match status" value="1"/>
</dbReference>
<dbReference type="FunFam" id="3.30.470.20:FF:000001">
    <property type="entry name" value="Carbamoyl-phosphate synthase large chain"/>
    <property type="match status" value="1"/>
</dbReference>
<feature type="binding site" evidence="16">
    <location>
        <position position="300"/>
    </location>
    <ligand>
        <name>Mn(2+)</name>
        <dbReference type="ChEBI" id="CHEBI:29035"/>
        <label>2</label>
    </ligand>
</feature>
<evidence type="ECO:0000259" key="17">
    <source>
        <dbReference type="PROSITE" id="PS50975"/>
    </source>
</evidence>